<dbReference type="AlphaFoldDB" id="A0A0N4ZEH1"/>
<dbReference type="WBParaSite" id="PTRK_0000607000.1">
    <property type="protein sequence ID" value="PTRK_0000607000.1"/>
    <property type="gene ID" value="PTRK_0000607000"/>
</dbReference>
<dbReference type="Proteomes" id="UP000038045">
    <property type="component" value="Unplaced"/>
</dbReference>
<proteinExistence type="predicted"/>
<accession>A0A0N4ZEH1</accession>
<evidence type="ECO:0000313" key="2">
    <source>
        <dbReference type="Proteomes" id="UP000038045"/>
    </source>
</evidence>
<reference evidence="3" key="1">
    <citation type="submission" date="2017-02" db="UniProtKB">
        <authorList>
            <consortium name="WormBaseParasite"/>
        </authorList>
    </citation>
    <scope>IDENTIFICATION</scope>
</reference>
<evidence type="ECO:0000313" key="3">
    <source>
        <dbReference type="WBParaSite" id="PTRK_0000607000.1"/>
    </source>
</evidence>
<protein>
    <submittedName>
        <fullName evidence="3">LigA</fullName>
    </submittedName>
</protein>
<sequence>MRRQAMASAQVLPQRHPFFQAGREARPARLGPHLSAAVQSDLIDDVVGVIDHLHRQGAQHWRGRQQFKRLSQIQKDRGHLGDRRSGNVIDQHGRPHERHGHLPWRLLHERADRRFVRLRPGPAGMGENGANELAPEGNRPIIEGEVRHGALQRLADRERQRGWGKRIWRTGPKLSRSASDTTYSGGGVVRAEECSHFVRVLLGVAHGRRCPSQDHPRRHGRLLRFGGAEG</sequence>
<organism evidence="2 3">
    <name type="scientific">Parastrongyloides trichosuri</name>
    <name type="common">Possum-specific nematode worm</name>
    <dbReference type="NCBI Taxonomy" id="131310"/>
    <lineage>
        <taxon>Eukaryota</taxon>
        <taxon>Metazoa</taxon>
        <taxon>Ecdysozoa</taxon>
        <taxon>Nematoda</taxon>
        <taxon>Chromadorea</taxon>
        <taxon>Rhabditida</taxon>
        <taxon>Tylenchina</taxon>
        <taxon>Panagrolaimomorpha</taxon>
        <taxon>Strongyloidoidea</taxon>
        <taxon>Strongyloididae</taxon>
        <taxon>Parastrongyloides</taxon>
    </lineage>
</organism>
<keyword evidence="2" id="KW-1185">Reference proteome</keyword>
<feature type="region of interest" description="Disordered" evidence="1">
    <location>
        <begin position="76"/>
        <end position="99"/>
    </location>
</feature>
<name>A0A0N4ZEH1_PARTI</name>
<feature type="compositionally biased region" description="Basic and acidic residues" evidence="1">
    <location>
        <begin position="76"/>
        <end position="85"/>
    </location>
</feature>
<feature type="region of interest" description="Disordered" evidence="1">
    <location>
        <begin position="209"/>
        <end position="230"/>
    </location>
</feature>
<evidence type="ECO:0000256" key="1">
    <source>
        <dbReference type="SAM" id="MobiDB-lite"/>
    </source>
</evidence>